<dbReference type="Proteomes" id="UP000184292">
    <property type="component" value="Unassembled WGS sequence"/>
</dbReference>
<evidence type="ECO:0000256" key="1">
    <source>
        <dbReference type="SAM" id="Phobius"/>
    </source>
</evidence>
<organism evidence="2 3">
    <name type="scientific">Wenxinia saemankumensis</name>
    <dbReference type="NCBI Taxonomy" id="1447782"/>
    <lineage>
        <taxon>Bacteria</taxon>
        <taxon>Pseudomonadati</taxon>
        <taxon>Pseudomonadota</taxon>
        <taxon>Alphaproteobacteria</taxon>
        <taxon>Rhodobacterales</taxon>
        <taxon>Roseobacteraceae</taxon>
        <taxon>Wenxinia</taxon>
    </lineage>
</organism>
<dbReference type="RefSeq" id="WP_073331212.1">
    <property type="nucleotide sequence ID" value="NZ_FQYO01000004.1"/>
</dbReference>
<keyword evidence="3" id="KW-1185">Reference proteome</keyword>
<evidence type="ECO:0000313" key="3">
    <source>
        <dbReference type="Proteomes" id="UP000184292"/>
    </source>
</evidence>
<dbReference type="AlphaFoldDB" id="A0A1M6FZK9"/>
<dbReference type="EMBL" id="FQYO01000004">
    <property type="protein sequence ID" value="SHJ03054.1"/>
    <property type="molecule type" value="Genomic_DNA"/>
</dbReference>
<dbReference type="InterPro" id="IPR050445">
    <property type="entry name" value="Bact_polysacc_biosynth/exp"/>
</dbReference>
<proteinExistence type="predicted"/>
<keyword evidence="1" id="KW-0812">Transmembrane</keyword>
<dbReference type="GO" id="GO:0005886">
    <property type="term" value="C:plasma membrane"/>
    <property type="evidence" value="ECO:0007669"/>
    <property type="project" value="TreeGrafter"/>
</dbReference>
<keyword evidence="1" id="KW-0472">Membrane</keyword>
<reference evidence="2 3" key="1">
    <citation type="submission" date="2016-11" db="EMBL/GenBank/DDBJ databases">
        <authorList>
            <person name="Jaros S."/>
            <person name="Januszkiewicz K."/>
            <person name="Wedrychowicz H."/>
        </authorList>
    </citation>
    <scope>NUCLEOTIDE SEQUENCE [LARGE SCALE GENOMIC DNA]</scope>
    <source>
        <strain evidence="2 3">DSM 100565</strain>
    </source>
</reference>
<feature type="transmembrane region" description="Helical" evidence="1">
    <location>
        <begin position="18"/>
        <end position="37"/>
    </location>
</feature>
<dbReference type="GO" id="GO:0004713">
    <property type="term" value="F:protein tyrosine kinase activity"/>
    <property type="evidence" value="ECO:0007669"/>
    <property type="project" value="TreeGrafter"/>
</dbReference>
<name>A0A1M6FZK9_9RHOB</name>
<sequence length="434" mass="47090">MGPFTSIKDVIRALLRRWYVILLVGLAGSALSVWFALQQPKVYQAIALIQIEAPRVTESLTGAGTGTTLTADSQLDLIQGRVLARDSLMGVVERLGLFPEVESPIERVEALRDSVTIAKMIDPALAWRPDVQPAGLSITVRMGDPTEAAAVANELSDRIIEEGRRRAQGRAALTLDFFQSEEARVTGLIEDTEEALTRYREANAESLPTAQTAQREQIARLSEQRLTLERELVALAGSADRLREGELAQQRALLEQQVDLIDTRLADAQAAIDAGPEVERQIGVYERQLAQYRDELGVLTQRRTEASMTEIIESQEQSQRFEVLEEAIVPEGSVSTSRAKLALAGGVVSGALALMLALALEVSAGRIRTAAQLERQIGAKPVVVIPRLGRPPERRLRRVVVGFAVLIGAGATLLMSGVWRVTGSGGGAGRLVTR</sequence>
<evidence type="ECO:0000313" key="2">
    <source>
        <dbReference type="EMBL" id="SHJ03054.1"/>
    </source>
</evidence>
<dbReference type="PANTHER" id="PTHR32309:SF13">
    <property type="entry name" value="FERRIC ENTEROBACTIN TRANSPORT PROTEIN FEPE"/>
    <property type="match status" value="1"/>
</dbReference>
<feature type="transmembrane region" description="Helical" evidence="1">
    <location>
        <begin position="399"/>
        <end position="419"/>
    </location>
</feature>
<dbReference type="PANTHER" id="PTHR32309">
    <property type="entry name" value="TYROSINE-PROTEIN KINASE"/>
    <property type="match status" value="1"/>
</dbReference>
<protein>
    <submittedName>
        <fullName evidence="2">Uncharacterized protein involved in exopolysaccharide biosynthesis</fullName>
    </submittedName>
</protein>
<accession>A0A1M6FZK9</accession>
<gene>
    <name evidence="2" type="ORF">SAMN05444417_2588</name>
</gene>
<feature type="transmembrane region" description="Helical" evidence="1">
    <location>
        <begin position="341"/>
        <end position="360"/>
    </location>
</feature>
<dbReference type="STRING" id="1447782.SAMN05444417_2588"/>
<keyword evidence="1" id="KW-1133">Transmembrane helix</keyword>
<dbReference type="OrthoDB" id="7642308at2"/>